<accession>A0A7J0DJB2</accession>
<evidence type="ECO:0000313" key="2">
    <source>
        <dbReference type="EMBL" id="GFS35352.1"/>
    </source>
</evidence>
<keyword evidence="2" id="KW-0012">Acyltransferase</keyword>
<dbReference type="OrthoDB" id="47374at2759"/>
<dbReference type="EMBL" id="BJWL01000227">
    <property type="protein sequence ID" value="GFS35352.1"/>
    <property type="molecule type" value="Genomic_DNA"/>
</dbReference>
<dbReference type="Gene3D" id="3.40.630.30">
    <property type="match status" value="1"/>
</dbReference>
<name>A0A7J0DJB2_9ERIC</name>
<keyword evidence="2" id="KW-0808">Transferase</keyword>
<reference evidence="3" key="1">
    <citation type="submission" date="2019-07" db="EMBL/GenBank/DDBJ databases">
        <title>De Novo Assembly of kiwifruit Actinidia rufa.</title>
        <authorList>
            <person name="Sugita-Konishi S."/>
            <person name="Sato K."/>
            <person name="Mori E."/>
            <person name="Abe Y."/>
            <person name="Kisaki G."/>
            <person name="Hamano K."/>
            <person name="Suezawa K."/>
            <person name="Otani M."/>
            <person name="Fukuda T."/>
            <person name="Manabe T."/>
            <person name="Gomi K."/>
            <person name="Tabuchi M."/>
            <person name="Akimitsu K."/>
            <person name="Kataoka I."/>
        </authorList>
    </citation>
    <scope>NUCLEOTIDE SEQUENCE [LARGE SCALE GENOMIC DNA]</scope>
    <source>
        <strain evidence="3">cv. Fuchu</strain>
    </source>
</reference>
<dbReference type="Proteomes" id="UP000585474">
    <property type="component" value="Unassembled WGS sequence"/>
</dbReference>
<dbReference type="AlphaFoldDB" id="A0A7J0DJB2"/>
<protein>
    <submittedName>
        <fullName evidence="2">Acyl-CoA N-acyltransferases (NAT) superfamily protein</fullName>
    </submittedName>
</protein>
<dbReference type="GO" id="GO:0016746">
    <property type="term" value="F:acyltransferase activity"/>
    <property type="evidence" value="ECO:0007669"/>
    <property type="project" value="UniProtKB-KW"/>
</dbReference>
<evidence type="ECO:0000256" key="1">
    <source>
        <dbReference type="SAM" id="MobiDB-lite"/>
    </source>
</evidence>
<organism evidence="2 3">
    <name type="scientific">Actinidia rufa</name>
    <dbReference type="NCBI Taxonomy" id="165716"/>
    <lineage>
        <taxon>Eukaryota</taxon>
        <taxon>Viridiplantae</taxon>
        <taxon>Streptophyta</taxon>
        <taxon>Embryophyta</taxon>
        <taxon>Tracheophyta</taxon>
        <taxon>Spermatophyta</taxon>
        <taxon>Magnoliopsida</taxon>
        <taxon>eudicotyledons</taxon>
        <taxon>Gunneridae</taxon>
        <taxon>Pentapetalae</taxon>
        <taxon>asterids</taxon>
        <taxon>Ericales</taxon>
        <taxon>Actinidiaceae</taxon>
        <taxon>Actinidia</taxon>
    </lineage>
</organism>
<sequence length="246" mass="27201">MGSGREVAISLDGVRDKNLMQLKKLNTTLFPVRYNDKYYAVALASADFTKLDASRRDDSNGIKIIKIGVKTSLVELAEVRRKSRRKNQSAGKVAGEEDATSAAESSTLEGDVPGEDISEQSLSEEACVEASERDYNGGTNERVPESHRKEVKRRVQRRGLKKEVTEVMEEIPADDGRGQNPEVALLSAFIATRRDKKNCPRNKAQDQSSKAATTAMMAVDESDVLKEYSVMFWRNILSRLVVNGSG</sequence>
<comment type="caution">
    <text evidence="2">The sequence shown here is derived from an EMBL/GenBank/DDBJ whole genome shotgun (WGS) entry which is preliminary data.</text>
</comment>
<gene>
    <name evidence="2" type="ORF">Acr_00g0039330</name>
</gene>
<feature type="region of interest" description="Disordered" evidence="1">
    <location>
        <begin position="80"/>
        <end position="157"/>
    </location>
</feature>
<keyword evidence="3" id="KW-1185">Reference proteome</keyword>
<evidence type="ECO:0000313" key="3">
    <source>
        <dbReference type="Proteomes" id="UP000585474"/>
    </source>
</evidence>
<proteinExistence type="predicted"/>